<accession>A0A1U9LIX0</accession>
<dbReference type="Proteomes" id="UP000189055">
    <property type="component" value="Plasmid pAC1084_1"/>
</dbReference>
<dbReference type="EMBL" id="CP014688">
    <property type="protein sequence ID" value="AQT06371.1"/>
    <property type="molecule type" value="Genomic_DNA"/>
</dbReference>
<keyword evidence="1" id="KW-0614">Plasmid</keyword>
<evidence type="ECO:0000313" key="2">
    <source>
        <dbReference type="Proteomes" id="UP000189055"/>
    </source>
</evidence>
<gene>
    <name evidence="1" type="ORF">A0U91_15260</name>
</gene>
<evidence type="ECO:0000313" key="1">
    <source>
        <dbReference type="EMBL" id="AQT06371.1"/>
    </source>
</evidence>
<name>A0A1U9LIX0_9PROT</name>
<geneLocation type="plasmid" evidence="2">
    <name>pac1084_1</name>
</geneLocation>
<organism evidence="1 2">
    <name type="scientific">Acetobacter persici</name>
    <dbReference type="NCBI Taxonomy" id="1076596"/>
    <lineage>
        <taxon>Bacteria</taxon>
        <taxon>Pseudomonadati</taxon>
        <taxon>Pseudomonadota</taxon>
        <taxon>Alphaproteobacteria</taxon>
        <taxon>Acetobacterales</taxon>
        <taxon>Acetobacteraceae</taxon>
        <taxon>Acetobacter</taxon>
    </lineage>
</organism>
<dbReference type="AlphaFoldDB" id="A0A1U9LIX0"/>
<dbReference type="KEGG" id="aper:A0U91_15260"/>
<dbReference type="SUPFAM" id="SSF101478">
    <property type="entry name" value="ADP-ribosylglycohydrolase"/>
    <property type="match status" value="1"/>
</dbReference>
<proteinExistence type="predicted"/>
<dbReference type="Gene3D" id="1.10.4080.10">
    <property type="entry name" value="ADP-ribosylation/Crystallin J1"/>
    <property type="match status" value="1"/>
</dbReference>
<evidence type="ECO:0008006" key="3">
    <source>
        <dbReference type="Google" id="ProtNLM"/>
    </source>
</evidence>
<protein>
    <recommendedName>
        <fullName evidence="3">ADP-ribosylglycohydrolase</fullName>
    </recommendedName>
</protein>
<sequence length="229" mass="23990">MSYLDVLSVWDALILPSPGGGAGLSDWISSGGERRIDGNMGMFSVVGLAAASVFSTEEDALLWVDSFCSQFTDDREILILIKIVLVAGLCLKNGEGRSRMRSVVENGFGIEIPAQKEIWMSGGLEVGARGIDYVRAAISCVVAAEGYESAVRYAISLGGNAQLTATLAGGLYGFLGNVPKELLKDFMERVGDRSTLIGGALVACPPYSVIEGHKPLPVCPGGVASTLAV</sequence>
<dbReference type="InterPro" id="IPR036705">
    <property type="entry name" value="Ribosyl_crysJ1_sf"/>
</dbReference>
<reference evidence="1 2" key="1">
    <citation type="submission" date="2016-03" db="EMBL/GenBank/DDBJ databases">
        <title>Acetic acid bacteria sequencing.</title>
        <authorList>
            <person name="Brandt J."/>
            <person name="Jakob F."/>
            <person name="Vogel R.F."/>
        </authorList>
    </citation>
    <scope>NUCLEOTIDE SEQUENCE [LARGE SCALE GENOMIC DNA]</scope>
    <source>
        <strain evidence="1 2">TMW2.1084</strain>
        <plasmid evidence="2">pac1084_1</plasmid>
    </source>
</reference>